<dbReference type="Pfam" id="PF22290">
    <property type="entry name" value="DmmA-like_N"/>
    <property type="match status" value="1"/>
</dbReference>
<evidence type="ECO:0000313" key="12">
    <source>
        <dbReference type="Proteomes" id="UP001596549"/>
    </source>
</evidence>
<dbReference type="InterPro" id="IPR052353">
    <property type="entry name" value="Benzoxazolinone_Detox_Enz"/>
</dbReference>
<comment type="caution">
    <text evidence="11">The sequence shown here is derived from an EMBL/GenBank/DDBJ whole genome shotgun (WGS) entry which is preliminary data.</text>
</comment>
<dbReference type="InterPro" id="IPR039261">
    <property type="entry name" value="FNR_nucleotide-bd"/>
</dbReference>
<keyword evidence="2" id="KW-0285">Flavoprotein</keyword>
<evidence type="ECO:0000259" key="10">
    <source>
        <dbReference type="PROSITE" id="PS51384"/>
    </source>
</evidence>
<keyword evidence="12" id="KW-1185">Reference proteome</keyword>
<keyword evidence="6" id="KW-0560">Oxidoreductase</keyword>
<dbReference type="Gene3D" id="2.40.30.10">
    <property type="entry name" value="Translation factors"/>
    <property type="match status" value="1"/>
</dbReference>
<dbReference type="SUPFAM" id="SSF54292">
    <property type="entry name" value="2Fe-2S ferredoxin-like"/>
    <property type="match status" value="1"/>
</dbReference>
<dbReference type="InterPro" id="IPR006058">
    <property type="entry name" value="2Fe2S_fd_BS"/>
</dbReference>
<feature type="domain" description="2Fe-2S ferredoxin-type" evidence="9">
    <location>
        <begin position="225"/>
        <end position="311"/>
    </location>
</feature>
<evidence type="ECO:0000256" key="1">
    <source>
        <dbReference type="ARBA" id="ARBA00001917"/>
    </source>
</evidence>
<dbReference type="Gene3D" id="3.10.20.30">
    <property type="match status" value="1"/>
</dbReference>
<protein>
    <submittedName>
        <fullName evidence="11">PDR/VanB family oxidoreductase</fullName>
    </submittedName>
</protein>
<dbReference type="PANTHER" id="PTHR30212:SF2">
    <property type="entry name" value="PROTEIN YIIM"/>
    <property type="match status" value="1"/>
</dbReference>
<sequence>MSDNIPVRVAAIVDETPMVKRFTLQSCSGDALPPFCGGSHVVTYLNNGLQRRYSLTSYEKGEYEIAVQLHPQSKGGSHYFHHHVKTGDTLNISSPKNYFQLSHRAKRHVFYAAGIGITPVLSLMKEAEKSAKPFELHYAARSREQCAFYKRLLRDYPEKCTFYFSNEGCRMNSEVLRQHLVGTNVYLCGPDRFITEFTYGASNVGFPSHNVHSERFSPPISHDSTPFTSELSDGRQISVPADRSLLDMLLDAGVKAPHSCRAGRCGTCEVRVSFGIVDHRDEFLSEEERTAQNVILTCVSRAKTPILGIEI</sequence>
<dbReference type="InterPro" id="IPR054582">
    <property type="entry name" value="DmmA-like_N"/>
</dbReference>
<dbReference type="PROSITE" id="PS00197">
    <property type="entry name" value="2FE2S_FER_1"/>
    <property type="match status" value="1"/>
</dbReference>
<evidence type="ECO:0000256" key="7">
    <source>
        <dbReference type="ARBA" id="ARBA00023004"/>
    </source>
</evidence>
<dbReference type="InterPro" id="IPR012675">
    <property type="entry name" value="Beta-grasp_dom_sf"/>
</dbReference>
<evidence type="ECO:0000256" key="5">
    <source>
        <dbReference type="ARBA" id="ARBA00022723"/>
    </source>
</evidence>
<dbReference type="Gene3D" id="3.40.50.80">
    <property type="entry name" value="Nucleotide-binding domain of ferredoxin-NADP reductase (FNR) module"/>
    <property type="match status" value="1"/>
</dbReference>
<dbReference type="SUPFAM" id="SSF63380">
    <property type="entry name" value="Riboflavin synthase domain-like"/>
    <property type="match status" value="1"/>
</dbReference>
<keyword evidence="7" id="KW-0408">Iron</keyword>
<keyword evidence="4" id="KW-0001">2Fe-2S</keyword>
<dbReference type="PANTHER" id="PTHR30212">
    <property type="entry name" value="PROTEIN YIIM"/>
    <property type="match status" value="1"/>
</dbReference>
<dbReference type="CDD" id="cd00207">
    <property type="entry name" value="fer2"/>
    <property type="match status" value="1"/>
</dbReference>
<keyword evidence="3" id="KW-0288">FMN</keyword>
<evidence type="ECO:0000256" key="3">
    <source>
        <dbReference type="ARBA" id="ARBA00022643"/>
    </source>
</evidence>
<name>A0ABW2NSN7_9BACL</name>
<keyword evidence="5" id="KW-0479">Metal-binding</keyword>
<dbReference type="PROSITE" id="PS51384">
    <property type="entry name" value="FAD_FR"/>
    <property type="match status" value="1"/>
</dbReference>
<dbReference type="InterPro" id="IPR036010">
    <property type="entry name" value="2Fe-2S_ferredoxin-like_sf"/>
</dbReference>
<evidence type="ECO:0000256" key="6">
    <source>
        <dbReference type="ARBA" id="ARBA00023002"/>
    </source>
</evidence>
<dbReference type="InterPro" id="IPR001041">
    <property type="entry name" value="2Fe-2S_ferredoxin-type"/>
</dbReference>
<dbReference type="PROSITE" id="PS51085">
    <property type="entry name" value="2FE2S_FER_2"/>
    <property type="match status" value="1"/>
</dbReference>
<evidence type="ECO:0000313" key="11">
    <source>
        <dbReference type="EMBL" id="MFC7373495.1"/>
    </source>
</evidence>
<dbReference type="EMBL" id="JBHTCP010000052">
    <property type="protein sequence ID" value="MFC7373495.1"/>
    <property type="molecule type" value="Genomic_DNA"/>
</dbReference>
<gene>
    <name evidence="11" type="ORF">ACFQPF_17780</name>
</gene>
<dbReference type="InterPro" id="IPR017938">
    <property type="entry name" value="Riboflavin_synthase-like_b-brl"/>
</dbReference>
<organism evidence="11 12">
    <name type="scientific">Fictibacillus iocasae</name>
    <dbReference type="NCBI Taxonomy" id="2715437"/>
    <lineage>
        <taxon>Bacteria</taxon>
        <taxon>Bacillati</taxon>
        <taxon>Bacillota</taxon>
        <taxon>Bacilli</taxon>
        <taxon>Bacillales</taxon>
        <taxon>Fictibacillaceae</taxon>
        <taxon>Fictibacillus</taxon>
    </lineage>
</organism>
<dbReference type="Proteomes" id="UP001596549">
    <property type="component" value="Unassembled WGS sequence"/>
</dbReference>
<keyword evidence="8" id="KW-0411">Iron-sulfur</keyword>
<feature type="domain" description="FAD-binding FR-type" evidence="10">
    <location>
        <begin position="2"/>
        <end position="102"/>
    </location>
</feature>
<evidence type="ECO:0000259" key="9">
    <source>
        <dbReference type="PROSITE" id="PS51085"/>
    </source>
</evidence>
<evidence type="ECO:0000256" key="8">
    <source>
        <dbReference type="ARBA" id="ARBA00023014"/>
    </source>
</evidence>
<dbReference type="PRINTS" id="PR00409">
    <property type="entry name" value="PHDIOXRDTASE"/>
</dbReference>
<evidence type="ECO:0000256" key="2">
    <source>
        <dbReference type="ARBA" id="ARBA00022630"/>
    </source>
</evidence>
<proteinExistence type="predicted"/>
<dbReference type="SUPFAM" id="SSF52343">
    <property type="entry name" value="Ferredoxin reductase-like, C-terminal NADP-linked domain"/>
    <property type="match status" value="1"/>
</dbReference>
<dbReference type="CDD" id="cd06185">
    <property type="entry name" value="PDR_like"/>
    <property type="match status" value="1"/>
</dbReference>
<reference evidence="12" key="1">
    <citation type="journal article" date="2019" name="Int. J. Syst. Evol. Microbiol.">
        <title>The Global Catalogue of Microorganisms (GCM) 10K type strain sequencing project: providing services to taxonomists for standard genome sequencing and annotation.</title>
        <authorList>
            <consortium name="The Broad Institute Genomics Platform"/>
            <consortium name="The Broad Institute Genome Sequencing Center for Infectious Disease"/>
            <person name="Wu L."/>
            <person name="Ma J."/>
        </authorList>
    </citation>
    <scope>NUCLEOTIDE SEQUENCE [LARGE SCALE GENOMIC DNA]</scope>
    <source>
        <strain evidence="12">NBRC 106396</strain>
    </source>
</reference>
<evidence type="ECO:0000256" key="4">
    <source>
        <dbReference type="ARBA" id="ARBA00022714"/>
    </source>
</evidence>
<dbReference type="InterPro" id="IPR017927">
    <property type="entry name" value="FAD-bd_FR_type"/>
</dbReference>
<comment type="cofactor">
    <cofactor evidence="1">
        <name>FMN</name>
        <dbReference type="ChEBI" id="CHEBI:58210"/>
    </cofactor>
</comment>
<accession>A0ABW2NSN7</accession>
<dbReference type="Pfam" id="PF00111">
    <property type="entry name" value="Fer2"/>
    <property type="match status" value="1"/>
</dbReference>